<dbReference type="OrthoDB" id="9815799at2"/>
<dbReference type="SMART" id="SM00342">
    <property type="entry name" value="HTH_ARAC"/>
    <property type="match status" value="1"/>
</dbReference>
<reference evidence="9" key="2">
    <citation type="submission" date="2020-05" db="EMBL/GenBank/DDBJ databases">
        <title>Classification of alakaliphilic streptomycetes isolated from an alkaline soil next to Lonar Crater, India and a proposal for the recognition of Streptomyces alkaliterrae sp. nov.</title>
        <authorList>
            <person name="Golinska P."/>
        </authorList>
    </citation>
    <scope>NUCLEOTIDE SEQUENCE [LARGE SCALE GENOMIC DNA]</scope>
    <source>
        <strain evidence="9">OF8</strain>
    </source>
</reference>
<proteinExistence type="predicted"/>
<evidence type="ECO:0000313" key="9">
    <source>
        <dbReference type="Proteomes" id="UP000517765"/>
    </source>
</evidence>
<sequence length="250" mass="26391">MSDRSASGEGAPAGYRERPASRLPGAQIWTRPAGGGPEEDTRVLPDGCMDLIWHEAADGLLVAGPDTRAHTSRSTPDAGWAGLRLPPGVAPALLGVPAHELRDRRVPLAEVLPLTRARRLTARVDRATDRGAMLERIALELAGEPPDPLCQAVAAGLRRGRPVAELADEVALSPRQLHRRALAAFGYGPKTLARVLRLRAALPLITSGRPLAEVAAATGYADQAHLTREVRALTGLPPGRLRSHPAGTAA</sequence>
<dbReference type="GO" id="GO:0043565">
    <property type="term" value="F:sequence-specific DNA binding"/>
    <property type="evidence" value="ECO:0007669"/>
    <property type="project" value="InterPro"/>
</dbReference>
<name>A0A5P0YIZ8_9ACTN</name>
<dbReference type="PROSITE" id="PS00041">
    <property type="entry name" value="HTH_ARAC_FAMILY_1"/>
    <property type="match status" value="1"/>
</dbReference>
<keyword evidence="2" id="KW-0238">DNA-binding</keyword>
<dbReference type="InterPro" id="IPR050204">
    <property type="entry name" value="AraC_XylS_family_regulators"/>
</dbReference>
<reference evidence="7 8" key="1">
    <citation type="submission" date="2019-10" db="EMBL/GenBank/DDBJ databases">
        <title>Streptomyces sp. nov., a novel actinobacterium isolated from alkaline environment.</title>
        <authorList>
            <person name="Golinska P."/>
        </authorList>
    </citation>
    <scope>NUCLEOTIDE SEQUENCE [LARGE SCALE GENOMIC DNA]</scope>
    <source>
        <strain evidence="7 8">OF1</strain>
    </source>
</reference>
<evidence type="ECO:0000256" key="2">
    <source>
        <dbReference type="ARBA" id="ARBA00023125"/>
    </source>
</evidence>
<evidence type="ECO:0000256" key="1">
    <source>
        <dbReference type="ARBA" id="ARBA00023015"/>
    </source>
</evidence>
<evidence type="ECO:0000313" key="6">
    <source>
        <dbReference type="EMBL" id="MBB1257465.1"/>
    </source>
</evidence>
<dbReference type="PANTHER" id="PTHR46796">
    <property type="entry name" value="HTH-TYPE TRANSCRIPTIONAL ACTIVATOR RHAS-RELATED"/>
    <property type="match status" value="1"/>
</dbReference>
<dbReference type="Proteomes" id="UP000320857">
    <property type="component" value="Unassembled WGS sequence"/>
</dbReference>
<feature type="region of interest" description="Disordered" evidence="4">
    <location>
        <begin position="1"/>
        <end position="40"/>
    </location>
</feature>
<dbReference type="Proteomes" id="UP000517765">
    <property type="component" value="Unassembled WGS sequence"/>
</dbReference>
<evidence type="ECO:0000313" key="8">
    <source>
        <dbReference type="Proteomes" id="UP000320857"/>
    </source>
</evidence>
<dbReference type="PROSITE" id="PS01124">
    <property type="entry name" value="HTH_ARAC_FAMILY_2"/>
    <property type="match status" value="1"/>
</dbReference>
<evidence type="ECO:0000259" key="5">
    <source>
        <dbReference type="PROSITE" id="PS01124"/>
    </source>
</evidence>
<dbReference type="EMBL" id="JABJXA010000004">
    <property type="protein sequence ID" value="MBB1257465.1"/>
    <property type="molecule type" value="Genomic_DNA"/>
</dbReference>
<dbReference type="Pfam" id="PF12833">
    <property type="entry name" value="HTH_18"/>
    <property type="match status" value="1"/>
</dbReference>
<accession>A0A5P0YIZ8</accession>
<dbReference type="Pfam" id="PF20240">
    <property type="entry name" value="DUF6597"/>
    <property type="match status" value="1"/>
</dbReference>
<dbReference type="AlphaFoldDB" id="A0A5P0YIZ8"/>
<dbReference type="SUPFAM" id="SSF46689">
    <property type="entry name" value="Homeodomain-like"/>
    <property type="match status" value="1"/>
</dbReference>
<dbReference type="InterPro" id="IPR009057">
    <property type="entry name" value="Homeodomain-like_sf"/>
</dbReference>
<dbReference type="PANTHER" id="PTHR46796:SF15">
    <property type="entry name" value="BLL1074 PROTEIN"/>
    <property type="match status" value="1"/>
</dbReference>
<reference evidence="6" key="3">
    <citation type="journal article" name="Syst. Appl. Microbiol.">
        <title>Streptomyces alkaliterrae sp. nov., isolated from an alkaline soil, and emended descriptions of Streptomyces alkaliphilus, Streptomyces calidiresistens and Streptomyces durbertensis.</title>
        <authorList>
            <person name="Swiecimska M."/>
            <person name="Golinska P."/>
            <person name="Nouioui I."/>
            <person name="Wypij M."/>
            <person name="Rai M."/>
            <person name="Sangal V."/>
            <person name="Goodfellow M."/>
        </authorList>
    </citation>
    <scope>NUCLEOTIDE SEQUENCE</scope>
    <source>
        <strain evidence="6">OF8</strain>
    </source>
</reference>
<feature type="domain" description="HTH araC/xylS-type" evidence="5">
    <location>
        <begin position="147"/>
        <end position="244"/>
    </location>
</feature>
<dbReference type="RefSeq" id="WP_143645766.1">
    <property type="nucleotide sequence ID" value="NZ_JABJXA010000004.1"/>
</dbReference>
<evidence type="ECO:0000256" key="4">
    <source>
        <dbReference type="SAM" id="MobiDB-lite"/>
    </source>
</evidence>
<keyword evidence="3" id="KW-0804">Transcription</keyword>
<keyword evidence="1" id="KW-0805">Transcription regulation</keyword>
<dbReference type="InterPro" id="IPR046532">
    <property type="entry name" value="DUF6597"/>
</dbReference>
<comment type="caution">
    <text evidence="7">The sequence shown here is derived from an EMBL/GenBank/DDBJ whole genome shotgun (WGS) entry which is preliminary data.</text>
</comment>
<dbReference type="Gene3D" id="1.10.10.60">
    <property type="entry name" value="Homeodomain-like"/>
    <property type="match status" value="1"/>
</dbReference>
<dbReference type="InterPro" id="IPR018062">
    <property type="entry name" value="HTH_AraC-typ_CS"/>
</dbReference>
<protein>
    <submittedName>
        <fullName evidence="7">Helix-turn-helix domain-containing protein</fullName>
    </submittedName>
    <submittedName>
        <fullName evidence="6">Helix-turn-helix transcriptional regulator</fullName>
    </submittedName>
</protein>
<organism evidence="7 8">
    <name type="scientific">Streptomyces alkaliterrae</name>
    <dbReference type="NCBI Taxonomy" id="2213162"/>
    <lineage>
        <taxon>Bacteria</taxon>
        <taxon>Bacillati</taxon>
        <taxon>Actinomycetota</taxon>
        <taxon>Actinomycetes</taxon>
        <taxon>Kitasatosporales</taxon>
        <taxon>Streptomycetaceae</taxon>
        <taxon>Streptomyces</taxon>
    </lineage>
</organism>
<evidence type="ECO:0000313" key="7">
    <source>
        <dbReference type="EMBL" id="MQS00354.1"/>
    </source>
</evidence>
<keyword evidence="8" id="KW-1185">Reference proteome</keyword>
<dbReference type="EMBL" id="VJYK02000002">
    <property type="protein sequence ID" value="MQS00354.1"/>
    <property type="molecule type" value="Genomic_DNA"/>
</dbReference>
<evidence type="ECO:0000256" key="3">
    <source>
        <dbReference type="ARBA" id="ARBA00023163"/>
    </source>
</evidence>
<gene>
    <name evidence="7" type="ORF">FNX44_000365</name>
    <name evidence="6" type="ORF">H3147_01270</name>
</gene>
<dbReference type="InterPro" id="IPR018060">
    <property type="entry name" value="HTH_AraC"/>
</dbReference>
<dbReference type="GO" id="GO:0003700">
    <property type="term" value="F:DNA-binding transcription factor activity"/>
    <property type="evidence" value="ECO:0007669"/>
    <property type="project" value="InterPro"/>
</dbReference>